<keyword evidence="2" id="KW-1185">Reference proteome</keyword>
<dbReference type="EMBL" id="CP027665">
    <property type="protein sequence ID" value="QEP30299.1"/>
    <property type="molecule type" value="Genomic_DNA"/>
</dbReference>
<evidence type="ECO:0000313" key="2">
    <source>
        <dbReference type="Proteomes" id="UP000237655"/>
    </source>
</evidence>
<name>A0A5C2H925_9RHOB</name>
<sequence length="54" mass="5759">MKIKILADTSYRVSSAISQHFSAESTVNIPREAAEKLIAQGVAEAVEKPSEQGA</sequence>
<accession>A0A5C2H925</accession>
<dbReference type="AlphaFoldDB" id="A0A5C2H925"/>
<gene>
    <name evidence="1" type="ORF">C6Y53_18890</name>
</gene>
<organism evidence="1 2">
    <name type="scientific">Pukyongiella litopenaei</name>
    <dbReference type="NCBI Taxonomy" id="2605946"/>
    <lineage>
        <taxon>Bacteria</taxon>
        <taxon>Pseudomonadati</taxon>
        <taxon>Pseudomonadota</taxon>
        <taxon>Alphaproteobacteria</taxon>
        <taxon>Rhodobacterales</taxon>
        <taxon>Paracoccaceae</taxon>
        <taxon>Pukyongiella</taxon>
    </lineage>
</organism>
<reference evidence="2" key="1">
    <citation type="submission" date="2018-03" db="EMBL/GenBank/DDBJ databases">
        <title>Genomic analysis of the strain SH-1 isolated from shrimp intestine.</title>
        <authorList>
            <person name="Kim Y.-S."/>
            <person name="Kim S.-E."/>
            <person name="Kim K.-H."/>
        </authorList>
    </citation>
    <scope>NUCLEOTIDE SEQUENCE [LARGE SCALE GENOMIC DNA]</scope>
    <source>
        <strain evidence="2">SH-1</strain>
    </source>
</reference>
<dbReference type="Proteomes" id="UP000237655">
    <property type="component" value="Chromosome"/>
</dbReference>
<evidence type="ECO:0000313" key="1">
    <source>
        <dbReference type="EMBL" id="QEP30299.1"/>
    </source>
</evidence>
<proteinExistence type="predicted"/>
<dbReference type="RefSeq" id="WP_149615439.1">
    <property type="nucleotide sequence ID" value="NZ_CP027665.1"/>
</dbReference>
<protein>
    <submittedName>
        <fullName evidence="1">M55 family metallopeptidase</fullName>
    </submittedName>
</protein>
<dbReference type="KEGG" id="thas:C6Y53_18890"/>